<dbReference type="VEuPathDB" id="FungiDB:FVEG_16911"/>
<dbReference type="OrthoDB" id="443402at2759"/>
<keyword evidence="1" id="KW-0175">Coiled coil</keyword>
<gene>
    <name evidence="2" type="ORF">FVEG_16911</name>
</gene>
<organism evidence="2 3">
    <name type="scientific">Gibberella moniliformis (strain M3125 / FGSC 7600)</name>
    <name type="common">Maize ear and stalk rot fungus</name>
    <name type="synonym">Fusarium verticillioides</name>
    <dbReference type="NCBI Taxonomy" id="334819"/>
    <lineage>
        <taxon>Eukaryota</taxon>
        <taxon>Fungi</taxon>
        <taxon>Dikarya</taxon>
        <taxon>Ascomycota</taxon>
        <taxon>Pezizomycotina</taxon>
        <taxon>Sordariomycetes</taxon>
        <taxon>Hypocreomycetidae</taxon>
        <taxon>Hypocreales</taxon>
        <taxon>Nectriaceae</taxon>
        <taxon>Fusarium</taxon>
        <taxon>Fusarium fujikuroi species complex</taxon>
    </lineage>
</organism>
<feature type="coiled-coil region" evidence="1">
    <location>
        <begin position="48"/>
        <end position="112"/>
    </location>
</feature>
<evidence type="ECO:0000313" key="2">
    <source>
        <dbReference type="EMBL" id="EWG52062.1"/>
    </source>
</evidence>
<sequence length="194" mass="22370">MTPEQQSLSDLAKKCKATSTELFKVLNEIKPKQISSNPFKSLRYAVKANFKAKDIEGLESQLKNYRDQLVLALVDFSRVEAADGFSELISLAKGNEARLKSLTQAIEHLRQSQLSIPDSIASTQACIQFQRLLVVDDETRQVIYQNRILESLKFDEMHQRFDAVHRAHEETLKWVYKPVEVIEEKDDLPYEEKK</sequence>
<dbReference type="EMBL" id="CM000588">
    <property type="protein sequence ID" value="EWG52062.1"/>
    <property type="molecule type" value="Genomic_DNA"/>
</dbReference>
<dbReference type="EMBL" id="DS022256">
    <property type="protein sequence ID" value="EWG52062.1"/>
    <property type="molecule type" value="Genomic_DNA"/>
</dbReference>
<evidence type="ECO:0000256" key="1">
    <source>
        <dbReference type="SAM" id="Coils"/>
    </source>
</evidence>
<evidence type="ECO:0008006" key="4">
    <source>
        <dbReference type="Google" id="ProtNLM"/>
    </source>
</evidence>
<name>W7N613_GIBM7</name>
<evidence type="ECO:0000313" key="3">
    <source>
        <dbReference type="Proteomes" id="UP000009096"/>
    </source>
</evidence>
<reference evidence="2 3" key="1">
    <citation type="journal article" date="2010" name="Nature">
        <title>Comparative genomics reveals mobile pathogenicity chromosomes in Fusarium.</title>
        <authorList>
            <person name="Ma L.J."/>
            <person name="van der Does H.C."/>
            <person name="Borkovich K.A."/>
            <person name="Coleman J.J."/>
            <person name="Daboussi M.J."/>
            <person name="Di Pietro A."/>
            <person name="Dufresne M."/>
            <person name="Freitag M."/>
            <person name="Grabherr M."/>
            <person name="Henrissat B."/>
            <person name="Houterman P.M."/>
            <person name="Kang S."/>
            <person name="Shim W.B."/>
            <person name="Woloshuk C."/>
            <person name="Xie X."/>
            <person name="Xu J.R."/>
            <person name="Antoniw J."/>
            <person name="Baker S.E."/>
            <person name="Bluhm B.H."/>
            <person name="Breakspear A."/>
            <person name="Brown D.W."/>
            <person name="Butchko R.A."/>
            <person name="Chapman S."/>
            <person name="Coulson R."/>
            <person name="Coutinho P.M."/>
            <person name="Danchin E.G."/>
            <person name="Diener A."/>
            <person name="Gale L.R."/>
            <person name="Gardiner D.M."/>
            <person name="Goff S."/>
            <person name="Hammond-Kosack K.E."/>
            <person name="Hilburn K."/>
            <person name="Hua-Van A."/>
            <person name="Jonkers W."/>
            <person name="Kazan K."/>
            <person name="Kodira C.D."/>
            <person name="Koehrsen M."/>
            <person name="Kumar L."/>
            <person name="Lee Y.H."/>
            <person name="Li L."/>
            <person name="Manners J.M."/>
            <person name="Miranda-Saavedra D."/>
            <person name="Mukherjee M."/>
            <person name="Park G."/>
            <person name="Park J."/>
            <person name="Park S.Y."/>
            <person name="Proctor R.H."/>
            <person name="Regev A."/>
            <person name="Ruiz-Roldan M.C."/>
            <person name="Sain D."/>
            <person name="Sakthikumar S."/>
            <person name="Sykes S."/>
            <person name="Schwartz D.C."/>
            <person name="Turgeon B.G."/>
            <person name="Wapinski I."/>
            <person name="Yoder O."/>
            <person name="Young S."/>
            <person name="Zeng Q."/>
            <person name="Zhou S."/>
            <person name="Galagan J."/>
            <person name="Cuomo C.A."/>
            <person name="Kistler H.C."/>
            <person name="Rep M."/>
        </authorList>
    </citation>
    <scope>NUCLEOTIDE SEQUENCE [LARGE SCALE GENOMIC DNA]</scope>
    <source>
        <strain evidence="3">M3125 / FGSC 7600</strain>
    </source>
</reference>
<protein>
    <recommendedName>
        <fullName evidence="4">NACHT-NTPase and P-loop NTPases N-terminal domain-containing protein</fullName>
    </recommendedName>
</protein>
<keyword evidence="3" id="KW-1185">Reference proteome</keyword>
<dbReference type="GeneID" id="30073787"/>
<accession>W7N613</accession>
<dbReference type="AlphaFoldDB" id="W7N613"/>
<proteinExistence type="predicted"/>
<dbReference type="Proteomes" id="UP000009096">
    <property type="component" value="Chromosome 11"/>
</dbReference>
<dbReference type="KEGG" id="fvr:FVEG_16911"/>
<dbReference type="RefSeq" id="XP_018758253.1">
    <property type="nucleotide sequence ID" value="XM_018906148.1"/>
</dbReference>